<accession>A0A511KHR6</accession>
<feature type="region of interest" description="Disordered" evidence="1">
    <location>
        <begin position="117"/>
        <end position="148"/>
    </location>
</feature>
<feature type="compositionally biased region" description="Low complexity" evidence="1">
    <location>
        <begin position="461"/>
        <end position="471"/>
    </location>
</feature>
<gene>
    <name evidence="2" type="ORF">Rt10032_c08g3502</name>
</gene>
<sequence>MRPSPGLFASAREVLSRSTAAAVSGETRGGASKLVRPALKHPHGLTHPPITSPPSRGAQVRHASTFPSSWRRIVEAFVESVYGGTFKAIRSSVRAACPGPYVSSRLAPHPRPVNARFTHSSPRPSFPRTHFGPVPRPSPGHASTRTGLGTARQFSTGGFGVWDNVVQNVPLALRAAADQWGERIDARKWKRVKRDIRRAARGEKGIGWAPGGFDARMEKRAEFERYFGAREEEEEEEGKPVTLILAIDPDFDLSLAPPSSSHEERLLSHSLLDSLESISHAYTTHSHRLRTVINRLAAAGLLDSQTAAQGSLGVWDGSEGLEEHQGRRVWRVEFRDRLATRSRVERVVLGSEAGREKEGEGQVPHWAGKVQRWSGRNTVEAGEGEWWWLVGGAEPIVEEDDVLASTPPLPASFLASPTSPSTPSYPRSSSEDSVMYAIDAAAALAVAQTFVLPSPASLALSHSSSSESSASEVEEEDGPVVWDLSTSLTETETETATATEHDVDDEFHELSDPAASVWAETEPGSYEDGVRTFLSEVEGEMERKKFDEGMAFV</sequence>
<evidence type="ECO:0000313" key="2">
    <source>
        <dbReference type="EMBL" id="GEM09485.1"/>
    </source>
</evidence>
<dbReference type="EMBL" id="BJWK01000008">
    <property type="protein sequence ID" value="GEM09485.1"/>
    <property type="molecule type" value="Genomic_DNA"/>
</dbReference>
<dbReference type="Proteomes" id="UP000321518">
    <property type="component" value="Unassembled WGS sequence"/>
</dbReference>
<proteinExistence type="predicted"/>
<feature type="region of interest" description="Disordered" evidence="1">
    <location>
        <begin position="39"/>
        <end position="63"/>
    </location>
</feature>
<organism evidence="2 3">
    <name type="scientific">Rhodotorula toruloides</name>
    <name type="common">Yeast</name>
    <name type="synonym">Rhodosporidium toruloides</name>
    <dbReference type="NCBI Taxonomy" id="5286"/>
    <lineage>
        <taxon>Eukaryota</taxon>
        <taxon>Fungi</taxon>
        <taxon>Dikarya</taxon>
        <taxon>Basidiomycota</taxon>
        <taxon>Pucciniomycotina</taxon>
        <taxon>Microbotryomycetes</taxon>
        <taxon>Sporidiobolales</taxon>
        <taxon>Sporidiobolaceae</taxon>
        <taxon>Rhodotorula</taxon>
    </lineage>
</organism>
<comment type="caution">
    <text evidence="2">The sequence shown here is derived from an EMBL/GenBank/DDBJ whole genome shotgun (WGS) entry which is preliminary data.</text>
</comment>
<feature type="region of interest" description="Disordered" evidence="1">
    <location>
        <begin position="461"/>
        <end position="480"/>
    </location>
</feature>
<dbReference type="AlphaFoldDB" id="A0A511KHR6"/>
<evidence type="ECO:0000313" key="3">
    <source>
        <dbReference type="Proteomes" id="UP000321518"/>
    </source>
</evidence>
<protein>
    <submittedName>
        <fullName evidence="2">Uncharacterized protein</fullName>
    </submittedName>
</protein>
<reference evidence="2 3" key="1">
    <citation type="submission" date="2019-07" db="EMBL/GenBank/DDBJ databases">
        <title>Rhodotorula toruloides NBRC10032 genome sequencing.</title>
        <authorList>
            <person name="Shida Y."/>
            <person name="Takaku H."/>
            <person name="Ogasawara W."/>
            <person name="Mori K."/>
        </authorList>
    </citation>
    <scope>NUCLEOTIDE SEQUENCE [LARGE SCALE GENOMIC DNA]</scope>
    <source>
        <strain evidence="2 3">NBRC10032</strain>
    </source>
</reference>
<dbReference type="OrthoDB" id="2585251at2759"/>
<name>A0A511KHR6_RHOTO</name>
<evidence type="ECO:0000256" key="1">
    <source>
        <dbReference type="SAM" id="MobiDB-lite"/>
    </source>
</evidence>